<sequence length="126" mass="13579">MRKAFLFVALVLAVAGCSRFKMEEATFVAYNASGDKAAFLVNDGTEHVVEANRSAQFTVEIPIPTQPVYGYTSPSASVDKTTQVSVAARNLTTGKLTRPTMCTAGAKVVVHITYEGRDYVSCQSSY</sequence>
<gene>
    <name evidence="2" type="ORF">A2758_00480</name>
</gene>
<protein>
    <submittedName>
        <fullName evidence="2">Uncharacterized protein</fullName>
    </submittedName>
</protein>
<dbReference type="Proteomes" id="UP000178612">
    <property type="component" value="Unassembled WGS sequence"/>
</dbReference>
<dbReference type="EMBL" id="MHVJ01000011">
    <property type="protein sequence ID" value="OHA91573.1"/>
    <property type="molecule type" value="Genomic_DNA"/>
</dbReference>
<proteinExistence type="predicted"/>
<feature type="chain" id="PRO_5009584527" evidence="1">
    <location>
        <begin position="21"/>
        <end position="126"/>
    </location>
</feature>
<evidence type="ECO:0000313" key="3">
    <source>
        <dbReference type="Proteomes" id="UP000178612"/>
    </source>
</evidence>
<feature type="signal peptide" evidence="1">
    <location>
        <begin position="1"/>
        <end position="20"/>
    </location>
</feature>
<accession>A0A1G2T2T6</accession>
<evidence type="ECO:0000313" key="2">
    <source>
        <dbReference type="EMBL" id="OHA91573.1"/>
    </source>
</evidence>
<dbReference type="PROSITE" id="PS51257">
    <property type="entry name" value="PROKAR_LIPOPROTEIN"/>
    <property type="match status" value="1"/>
</dbReference>
<keyword evidence="1" id="KW-0732">Signal</keyword>
<reference evidence="2 3" key="1">
    <citation type="journal article" date="2016" name="Nat. Commun.">
        <title>Thousands of microbial genomes shed light on interconnected biogeochemical processes in an aquifer system.</title>
        <authorList>
            <person name="Anantharaman K."/>
            <person name="Brown C.T."/>
            <person name="Hug L.A."/>
            <person name="Sharon I."/>
            <person name="Castelle C.J."/>
            <person name="Probst A.J."/>
            <person name="Thomas B.C."/>
            <person name="Singh A."/>
            <person name="Wilkins M.J."/>
            <person name="Karaoz U."/>
            <person name="Brodie E.L."/>
            <person name="Williams K.H."/>
            <person name="Hubbard S.S."/>
            <person name="Banfield J.F."/>
        </authorList>
    </citation>
    <scope>NUCLEOTIDE SEQUENCE [LARGE SCALE GENOMIC DNA]</scope>
</reference>
<name>A0A1G2T2T6_9BACT</name>
<evidence type="ECO:0000256" key="1">
    <source>
        <dbReference type="SAM" id="SignalP"/>
    </source>
</evidence>
<comment type="caution">
    <text evidence="2">The sequence shown here is derived from an EMBL/GenBank/DDBJ whole genome shotgun (WGS) entry which is preliminary data.</text>
</comment>
<dbReference type="AlphaFoldDB" id="A0A1G2T2T6"/>
<organism evidence="2 3">
    <name type="scientific">Candidatus Zambryskibacteria bacterium RIFCSPHIGHO2_01_FULL_49_18</name>
    <dbReference type="NCBI Taxonomy" id="1802740"/>
    <lineage>
        <taxon>Bacteria</taxon>
        <taxon>Candidatus Zambryskiibacteriota</taxon>
    </lineage>
</organism>